<proteinExistence type="predicted"/>
<feature type="domain" description="N-acetyltransferase" evidence="1">
    <location>
        <begin position="5"/>
        <end position="153"/>
    </location>
</feature>
<sequence length="153" mass="17303">MNAEFVIRPLTAEDEPILWDALYQGLHTAAGDAPPSRDIVDRPEHSRYVKDWGRAGDRGFVAQDARDQKVLGAVWYREPSAPVTPELAVVVTPGQRKRGIGAALLTQWVRAHPEQSEIALRMNATNPAVRLYERFGFRVVREDPEYVTLRRDV</sequence>
<reference evidence="2" key="1">
    <citation type="submission" date="2020-02" db="EMBL/GenBank/DDBJ databases">
        <authorList>
            <person name="Meier V. D."/>
        </authorList>
    </citation>
    <scope>NUCLEOTIDE SEQUENCE</scope>
    <source>
        <strain evidence="2">AVDCRST_MAG42</strain>
    </source>
</reference>
<gene>
    <name evidence="2" type="ORF">AVDCRST_MAG42-1087</name>
</gene>
<dbReference type="SUPFAM" id="SSF55729">
    <property type="entry name" value="Acyl-CoA N-acyltransferases (Nat)"/>
    <property type="match status" value="1"/>
</dbReference>
<dbReference type="InterPro" id="IPR000182">
    <property type="entry name" value="GNAT_dom"/>
</dbReference>
<dbReference type="GO" id="GO:0016747">
    <property type="term" value="F:acyltransferase activity, transferring groups other than amino-acyl groups"/>
    <property type="evidence" value="ECO:0007669"/>
    <property type="project" value="InterPro"/>
</dbReference>
<dbReference type="PROSITE" id="PS51186">
    <property type="entry name" value="GNAT"/>
    <property type="match status" value="1"/>
</dbReference>
<evidence type="ECO:0000313" key="2">
    <source>
        <dbReference type="EMBL" id="CAA9230223.1"/>
    </source>
</evidence>
<protein>
    <recommendedName>
        <fullName evidence="1">N-acetyltransferase domain-containing protein</fullName>
    </recommendedName>
</protein>
<dbReference type="Pfam" id="PF00583">
    <property type="entry name" value="Acetyltransf_1"/>
    <property type="match status" value="1"/>
</dbReference>
<dbReference type="InterPro" id="IPR016181">
    <property type="entry name" value="Acyl_CoA_acyltransferase"/>
</dbReference>
<organism evidence="2">
    <name type="scientific">uncultured Chthoniobacterales bacterium</name>
    <dbReference type="NCBI Taxonomy" id="1836801"/>
    <lineage>
        <taxon>Bacteria</taxon>
        <taxon>Pseudomonadati</taxon>
        <taxon>Verrucomicrobiota</taxon>
        <taxon>Spartobacteria</taxon>
        <taxon>Chthoniobacterales</taxon>
        <taxon>environmental samples</taxon>
    </lineage>
</organism>
<dbReference type="AlphaFoldDB" id="A0A6J4HQU4"/>
<accession>A0A6J4HQU4</accession>
<dbReference type="Gene3D" id="3.40.630.30">
    <property type="match status" value="1"/>
</dbReference>
<dbReference type="EMBL" id="CADCTA010000051">
    <property type="protein sequence ID" value="CAA9230223.1"/>
    <property type="molecule type" value="Genomic_DNA"/>
</dbReference>
<name>A0A6J4HQU4_9BACT</name>
<evidence type="ECO:0000259" key="1">
    <source>
        <dbReference type="PROSITE" id="PS51186"/>
    </source>
</evidence>